<keyword evidence="1" id="KW-0812">Transmembrane</keyword>
<comment type="caution">
    <text evidence="2">The sequence shown here is derived from an EMBL/GenBank/DDBJ whole genome shotgun (WGS) entry which is preliminary data.</text>
</comment>
<keyword evidence="1" id="KW-1133">Transmembrane helix</keyword>
<keyword evidence="1" id="KW-0472">Membrane</keyword>
<evidence type="ECO:0000313" key="3">
    <source>
        <dbReference type="Proteomes" id="UP001175271"/>
    </source>
</evidence>
<reference evidence="2" key="1">
    <citation type="submission" date="2023-06" db="EMBL/GenBank/DDBJ databases">
        <title>Genomic analysis of the entomopathogenic nematode Steinernema hermaphroditum.</title>
        <authorList>
            <person name="Schwarz E.M."/>
            <person name="Heppert J.K."/>
            <person name="Baniya A."/>
            <person name="Schwartz H.T."/>
            <person name="Tan C.-H."/>
            <person name="Antoshechkin I."/>
            <person name="Sternberg P.W."/>
            <person name="Goodrich-Blair H."/>
            <person name="Dillman A.R."/>
        </authorList>
    </citation>
    <scope>NUCLEOTIDE SEQUENCE</scope>
    <source>
        <strain evidence="2">PS9179</strain>
        <tissue evidence="2">Whole animal</tissue>
    </source>
</reference>
<organism evidence="2 3">
    <name type="scientific">Steinernema hermaphroditum</name>
    <dbReference type="NCBI Taxonomy" id="289476"/>
    <lineage>
        <taxon>Eukaryota</taxon>
        <taxon>Metazoa</taxon>
        <taxon>Ecdysozoa</taxon>
        <taxon>Nematoda</taxon>
        <taxon>Chromadorea</taxon>
        <taxon>Rhabditida</taxon>
        <taxon>Tylenchina</taxon>
        <taxon>Panagrolaimomorpha</taxon>
        <taxon>Strongyloidoidea</taxon>
        <taxon>Steinernematidae</taxon>
        <taxon>Steinernema</taxon>
    </lineage>
</organism>
<evidence type="ECO:0000313" key="2">
    <source>
        <dbReference type="EMBL" id="KAK0419356.1"/>
    </source>
</evidence>
<dbReference type="AlphaFoldDB" id="A0AA39M2M4"/>
<accession>A0AA39M2M4</accession>
<feature type="transmembrane region" description="Helical" evidence="1">
    <location>
        <begin position="57"/>
        <end position="75"/>
    </location>
</feature>
<dbReference type="EMBL" id="JAUCMV010000002">
    <property type="protein sequence ID" value="KAK0419356.1"/>
    <property type="molecule type" value="Genomic_DNA"/>
</dbReference>
<keyword evidence="3" id="KW-1185">Reference proteome</keyword>
<protein>
    <submittedName>
        <fullName evidence="2">Uncharacterized protein</fullName>
    </submittedName>
</protein>
<proteinExistence type="predicted"/>
<feature type="transmembrane region" description="Helical" evidence="1">
    <location>
        <begin position="148"/>
        <end position="166"/>
    </location>
</feature>
<dbReference type="Proteomes" id="UP001175271">
    <property type="component" value="Unassembled WGS sequence"/>
</dbReference>
<gene>
    <name evidence="2" type="ORF">QR680_014103</name>
</gene>
<feature type="transmembrane region" description="Helical" evidence="1">
    <location>
        <begin position="87"/>
        <end position="114"/>
    </location>
</feature>
<sequence length="180" mass="20237">MSEASSPHPTFDHWNYSCLCGLVHIKTGTASLFLITFLLAIARTVCIFQNSRVHLNAPQIIEICVLHVVAVTVAFGSKGLMQNNRYLLLPFLIVLGYAGIICFSLILANLSIIFNLFRVKEILNGEQIIAVFTTNRSSTDFNDSHIEFHLALIVIVWFFSVVYRCYNYFAALGRFVLGDL</sequence>
<evidence type="ECO:0000256" key="1">
    <source>
        <dbReference type="SAM" id="Phobius"/>
    </source>
</evidence>
<name>A0AA39M2M4_9BILA</name>